<keyword evidence="3" id="KW-1185">Reference proteome</keyword>
<name>A0ABS4TCB4_9PSEU</name>
<dbReference type="RefSeq" id="WP_209637295.1">
    <property type="nucleotide sequence ID" value="NZ_JAGINW010000001.1"/>
</dbReference>
<dbReference type="InterPro" id="IPR038332">
    <property type="entry name" value="PPE_sf"/>
</dbReference>
<proteinExistence type="predicted"/>
<dbReference type="EMBL" id="JAGINW010000001">
    <property type="protein sequence ID" value="MBP2322064.1"/>
    <property type="molecule type" value="Genomic_DNA"/>
</dbReference>
<feature type="region of interest" description="Disordered" evidence="1">
    <location>
        <begin position="208"/>
        <end position="268"/>
    </location>
</feature>
<dbReference type="Gene3D" id="1.20.1260.20">
    <property type="entry name" value="PPE superfamily"/>
    <property type="match status" value="1"/>
</dbReference>
<gene>
    <name evidence="2" type="ORF">JOF56_002449</name>
</gene>
<reference evidence="2 3" key="1">
    <citation type="submission" date="2021-03" db="EMBL/GenBank/DDBJ databases">
        <title>Sequencing the genomes of 1000 actinobacteria strains.</title>
        <authorList>
            <person name="Klenk H.-P."/>
        </authorList>
    </citation>
    <scope>NUCLEOTIDE SEQUENCE [LARGE SCALE GENOMIC DNA]</scope>
    <source>
        <strain evidence="2 3">DSM 46670</strain>
    </source>
</reference>
<evidence type="ECO:0000313" key="3">
    <source>
        <dbReference type="Proteomes" id="UP001519332"/>
    </source>
</evidence>
<feature type="compositionally biased region" description="Gly residues" evidence="1">
    <location>
        <begin position="324"/>
        <end position="336"/>
    </location>
</feature>
<evidence type="ECO:0000313" key="2">
    <source>
        <dbReference type="EMBL" id="MBP2322064.1"/>
    </source>
</evidence>
<comment type="caution">
    <text evidence="2">The sequence shown here is derived from an EMBL/GenBank/DDBJ whole genome shotgun (WGS) entry which is preliminary data.</text>
</comment>
<evidence type="ECO:0008006" key="4">
    <source>
        <dbReference type="Google" id="ProtNLM"/>
    </source>
</evidence>
<dbReference type="Proteomes" id="UP001519332">
    <property type="component" value="Unassembled WGS sequence"/>
</dbReference>
<accession>A0ABS4TCB4</accession>
<sequence length="413" mass="41333">MSGEHEIGDYRFAGYSNEELATMVDQVRQGPGSESMNRAVDALTAIANSLKQTDEVLRTELQKLGVEWEGGSGEEAQVVMTDSAQYGGSATGTITGSAGAVGNQGSDFSRTRNCAPESKTLRGATDYNLVDKLLCHTTDHSKEVQQTQAARAQAVDAMNSYANSSKQNLTGYQSLPVPPALGLVSQPIQRPSTGTSVSGFSGGVSPFTPGSSNIPVTSGAPGVPGGPIGSYDGVPQNPGGGPTGQPGGGPGVPGNPGGPGKLIGTGPLPGVPGVTPPGVTPPPSPMMRPSFEGIGAAAVGMAGGAGGGAAVGAVADKDRLVRGGRPGTGAVPGGSRGSSASMGGLPHEEAAARTADRVGAKSKPGTSMMQPAAGTAQGEEDDEHVRKYGIEAEDVFADDRMVIPSVLGEDDDE</sequence>
<organism evidence="2 3">
    <name type="scientific">Kibdelosporangium banguiense</name>
    <dbReference type="NCBI Taxonomy" id="1365924"/>
    <lineage>
        <taxon>Bacteria</taxon>
        <taxon>Bacillati</taxon>
        <taxon>Actinomycetota</taxon>
        <taxon>Actinomycetes</taxon>
        <taxon>Pseudonocardiales</taxon>
        <taxon>Pseudonocardiaceae</taxon>
        <taxon>Kibdelosporangium</taxon>
    </lineage>
</organism>
<protein>
    <recommendedName>
        <fullName evidence="4">PPE family protein</fullName>
    </recommendedName>
</protein>
<feature type="compositionally biased region" description="Gly residues" evidence="1">
    <location>
        <begin position="238"/>
        <end position="263"/>
    </location>
</feature>
<feature type="compositionally biased region" description="Basic and acidic residues" evidence="1">
    <location>
        <begin position="346"/>
        <end position="359"/>
    </location>
</feature>
<feature type="region of interest" description="Disordered" evidence="1">
    <location>
        <begin position="320"/>
        <end position="387"/>
    </location>
</feature>
<evidence type="ECO:0000256" key="1">
    <source>
        <dbReference type="SAM" id="MobiDB-lite"/>
    </source>
</evidence>